<name>A0AA39XHG1_9PEZI</name>
<feature type="compositionally biased region" description="Polar residues" evidence="1">
    <location>
        <begin position="39"/>
        <end position="52"/>
    </location>
</feature>
<dbReference type="Pfam" id="PF12298">
    <property type="entry name" value="Bot1p"/>
    <property type="match status" value="1"/>
</dbReference>
<dbReference type="AlphaFoldDB" id="A0AA39XHG1"/>
<organism evidence="2 3">
    <name type="scientific">Immersiella caudata</name>
    <dbReference type="NCBI Taxonomy" id="314043"/>
    <lineage>
        <taxon>Eukaryota</taxon>
        <taxon>Fungi</taxon>
        <taxon>Dikarya</taxon>
        <taxon>Ascomycota</taxon>
        <taxon>Pezizomycotina</taxon>
        <taxon>Sordariomycetes</taxon>
        <taxon>Sordariomycetidae</taxon>
        <taxon>Sordariales</taxon>
        <taxon>Lasiosphaeriaceae</taxon>
        <taxon>Immersiella</taxon>
    </lineage>
</organism>
<feature type="region of interest" description="Disordered" evidence="1">
    <location>
        <begin position="30"/>
        <end position="52"/>
    </location>
</feature>
<accession>A0AA39XHG1</accession>
<reference evidence="2" key="1">
    <citation type="submission" date="2023-06" db="EMBL/GenBank/DDBJ databases">
        <title>Genome-scale phylogeny and comparative genomics of the fungal order Sordariales.</title>
        <authorList>
            <consortium name="Lawrence Berkeley National Laboratory"/>
            <person name="Hensen N."/>
            <person name="Bonometti L."/>
            <person name="Westerberg I."/>
            <person name="Brannstrom I.O."/>
            <person name="Guillou S."/>
            <person name="Cros-Aarteil S."/>
            <person name="Calhoun S."/>
            <person name="Haridas S."/>
            <person name="Kuo A."/>
            <person name="Mondo S."/>
            <person name="Pangilinan J."/>
            <person name="Riley R."/>
            <person name="Labutti K."/>
            <person name="Andreopoulos B."/>
            <person name="Lipzen A."/>
            <person name="Chen C."/>
            <person name="Yanf M."/>
            <person name="Daum C."/>
            <person name="Ng V."/>
            <person name="Clum A."/>
            <person name="Steindorff A."/>
            <person name="Ohm R."/>
            <person name="Martin F."/>
            <person name="Silar P."/>
            <person name="Natvig D."/>
            <person name="Lalanne C."/>
            <person name="Gautier V."/>
            <person name="Ament-Velasquez S.L."/>
            <person name="Kruys A."/>
            <person name="Hutchinson M.I."/>
            <person name="Powell A.J."/>
            <person name="Barry K."/>
            <person name="Miller A.N."/>
            <person name="Grigoriev I.V."/>
            <person name="Debuchy R."/>
            <person name="Gladieux P."/>
            <person name="Thoren M.H."/>
            <person name="Johannesson H."/>
        </authorList>
    </citation>
    <scope>NUCLEOTIDE SEQUENCE</scope>
    <source>
        <strain evidence="2">CBS 606.72</strain>
    </source>
</reference>
<dbReference type="PANTHER" id="PTHR28158:SF1">
    <property type="entry name" value="SMALL RIBOSOMAL SUBUNIT PROTEIN MS45"/>
    <property type="match status" value="1"/>
</dbReference>
<feature type="compositionally biased region" description="Polar residues" evidence="1">
    <location>
        <begin position="80"/>
        <end position="94"/>
    </location>
</feature>
<keyword evidence="3" id="KW-1185">Reference proteome</keyword>
<dbReference type="EMBL" id="JAULSU010000001">
    <property type="protein sequence ID" value="KAK0633760.1"/>
    <property type="molecule type" value="Genomic_DNA"/>
</dbReference>
<dbReference type="GO" id="GO:0005763">
    <property type="term" value="C:mitochondrial small ribosomal subunit"/>
    <property type="evidence" value="ECO:0007669"/>
    <property type="project" value="TreeGrafter"/>
</dbReference>
<dbReference type="Proteomes" id="UP001175000">
    <property type="component" value="Unassembled WGS sequence"/>
</dbReference>
<dbReference type="GO" id="GO:0003735">
    <property type="term" value="F:structural constituent of ribosome"/>
    <property type="evidence" value="ECO:0007669"/>
    <property type="project" value="TreeGrafter"/>
</dbReference>
<feature type="region of interest" description="Disordered" evidence="1">
    <location>
        <begin position="72"/>
        <end position="96"/>
    </location>
</feature>
<dbReference type="InterPro" id="IPR021036">
    <property type="entry name" value="Ribosomal_mS45"/>
</dbReference>
<evidence type="ECO:0000313" key="2">
    <source>
        <dbReference type="EMBL" id="KAK0633760.1"/>
    </source>
</evidence>
<evidence type="ECO:0000256" key="1">
    <source>
        <dbReference type="SAM" id="MobiDB-lite"/>
    </source>
</evidence>
<evidence type="ECO:0000313" key="3">
    <source>
        <dbReference type="Proteomes" id="UP001175000"/>
    </source>
</evidence>
<comment type="caution">
    <text evidence="2">The sequence shown here is derived from an EMBL/GenBank/DDBJ whole genome shotgun (WGS) entry which is preliminary data.</text>
</comment>
<sequence length="338" mass="37591">MPPRLPTGCSAQLVNCLDRSSLCTTQRAATAAGRPSWPSPATQQSSAFSTTAPRDLTINQRRFWKWARKGLGKTLRSPKPGQTNYMPSGSNSSRADVPFPTNPAFRSSPVLSDEARERIWENVMKKGLPLKAVSARHGVDMRRVAAVIRLKELEKAWEAQGKPMAIPYSKAVLSMVPTHDCAPDSPPFEAINEMHVHSYTQQQIFLPTSESRHFTRADAAKAFGEKILPPEKKMWVPELLQLEKDIASGVGIQEARSRFLQATAKSELEMAEKHAKKDAIANEENVRVNTDRFQFRFEGISVDSSGKTGRHIRGVGWRYGVPHNDRKPGAVKIPTKVE</sequence>
<gene>
    <name evidence="2" type="ORF">B0T14DRAFT_533909</name>
</gene>
<protein>
    <submittedName>
        <fullName evidence="2">Eukaryotic mitochondrial regulator protein-domain-containing protein</fullName>
    </submittedName>
</protein>
<proteinExistence type="predicted"/>
<dbReference type="GO" id="GO:0032543">
    <property type="term" value="P:mitochondrial translation"/>
    <property type="evidence" value="ECO:0007669"/>
    <property type="project" value="TreeGrafter"/>
</dbReference>
<dbReference type="PANTHER" id="PTHR28158">
    <property type="entry name" value="37S RIBOSOMAL PROTEIN S35, MITOCHONDRIAL"/>
    <property type="match status" value="1"/>
</dbReference>